<proteinExistence type="predicted"/>
<dbReference type="AlphaFoldDB" id="A0A8X7VYQ8"/>
<keyword evidence="5" id="KW-1185">Reference proteome</keyword>
<dbReference type="EMBL" id="JAAMPC010000003">
    <property type="protein sequence ID" value="KAG2319185.1"/>
    <property type="molecule type" value="Genomic_DNA"/>
</dbReference>
<organism evidence="4 5">
    <name type="scientific">Brassica carinata</name>
    <name type="common">Ethiopian mustard</name>
    <name type="synonym">Abyssinian cabbage</name>
    <dbReference type="NCBI Taxonomy" id="52824"/>
    <lineage>
        <taxon>Eukaryota</taxon>
        <taxon>Viridiplantae</taxon>
        <taxon>Streptophyta</taxon>
        <taxon>Embryophyta</taxon>
        <taxon>Tracheophyta</taxon>
        <taxon>Spermatophyta</taxon>
        <taxon>Magnoliopsida</taxon>
        <taxon>eudicotyledons</taxon>
        <taxon>Gunneridae</taxon>
        <taxon>Pentapetalae</taxon>
        <taxon>rosids</taxon>
        <taxon>malvids</taxon>
        <taxon>Brassicales</taxon>
        <taxon>Brassicaceae</taxon>
        <taxon>Brassiceae</taxon>
        <taxon>Brassica</taxon>
    </lineage>
</organism>
<comment type="caution">
    <text evidence="4">The sequence shown here is derived from an EMBL/GenBank/DDBJ whole genome shotgun (WGS) entry which is preliminary data.</text>
</comment>
<feature type="compositionally biased region" description="Low complexity" evidence="2">
    <location>
        <begin position="67"/>
        <end position="76"/>
    </location>
</feature>
<sequence length="461" mass="52068">MLSRKVLVVQTLFSCSVRVWISGRSLLLHFFLWNLLKVPNFRFMGDATPKKLTILPDHFSVPTSEASVDVSPSSSQPRDDPSLRSHSQSQSRTRRKLKRAAHMLNMFTLPRLPWVSDGQDKIELSAAEMESLRSELSELAEREAYLKAQLEHVDEVLRSARLSGYLFIRSRWAALPGEPPPLDDAEVDDWLPRFVALQGPCLFFYLLSTDLSPQDSTLVADIVEVGSLPSYTRELDETHHCFYILTRQGLRFECSSTSKTQKKICLDVYRSDPEWNIKLLRHFNPVGAHPSGYIGEDPLGVPNNLKSYVQQVAVGRRPHLTVFGSDYKTNDGTGRLHIYIHVIDLADGHIAALRKLDDIKIIQSVYIWGNGKVVSYTNLETGDGTSVLKMVSAFENIGWSKIPLVMAGRRPGDAEVVYATTDKAERELNWKDKYGFEEVCRDLWNWASNNPYGYDSSSGSS</sequence>
<dbReference type="Pfam" id="PF16363">
    <property type="entry name" value="GDP_Man_Dehyd"/>
    <property type="match status" value="1"/>
</dbReference>
<accession>A0A8X7VYQ8</accession>
<name>A0A8X7VYQ8_BRACI</name>
<dbReference type="SUPFAM" id="SSF51735">
    <property type="entry name" value="NAD(P)-binding Rossmann-fold domains"/>
    <property type="match status" value="1"/>
</dbReference>
<protein>
    <recommendedName>
        <fullName evidence="3">NAD(P)-binding domain-containing protein</fullName>
    </recommendedName>
</protein>
<gene>
    <name evidence="4" type="ORF">Bca52824_012398</name>
</gene>
<feature type="region of interest" description="Disordered" evidence="2">
    <location>
        <begin position="63"/>
        <end position="95"/>
    </location>
</feature>
<reference evidence="4 5" key="1">
    <citation type="submission" date="2020-02" db="EMBL/GenBank/DDBJ databases">
        <authorList>
            <person name="Ma Q."/>
            <person name="Huang Y."/>
            <person name="Song X."/>
            <person name="Pei D."/>
        </authorList>
    </citation>
    <scope>NUCLEOTIDE SEQUENCE [LARGE SCALE GENOMIC DNA]</scope>
    <source>
        <strain evidence="4">Sxm20200214</strain>
        <tissue evidence="4">Leaf</tissue>
    </source>
</reference>
<dbReference type="InterPro" id="IPR016040">
    <property type="entry name" value="NAD(P)-bd_dom"/>
</dbReference>
<evidence type="ECO:0000256" key="2">
    <source>
        <dbReference type="SAM" id="MobiDB-lite"/>
    </source>
</evidence>
<dbReference type="PANTHER" id="PTHR34837:SF2">
    <property type="entry name" value="OS05G0595500 PROTEIN"/>
    <property type="match status" value="1"/>
</dbReference>
<evidence type="ECO:0000259" key="3">
    <source>
        <dbReference type="Pfam" id="PF16363"/>
    </source>
</evidence>
<keyword evidence="1" id="KW-0175">Coiled coil</keyword>
<feature type="domain" description="NAD(P)-binding" evidence="3">
    <location>
        <begin position="257"/>
        <end position="442"/>
    </location>
</feature>
<evidence type="ECO:0000313" key="4">
    <source>
        <dbReference type="EMBL" id="KAG2319185.1"/>
    </source>
</evidence>
<evidence type="ECO:0000256" key="1">
    <source>
        <dbReference type="SAM" id="Coils"/>
    </source>
</evidence>
<dbReference type="InterPro" id="IPR036291">
    <property type="entry name" value="NAD(P)-bd_dom_sf"/>
</dbReference>
<dbReference type="Proteomes" id="UP000886595">
    <property type="component" value="Unassembled WGS sequence"/>
</dbReference>
<feature type="coiled-coil region" evidence="1">
    <location>
        <begin position="122"/>
        <end position="149"/>
    </location>
</feature>
<dbReference type="PANTHER" id="PTHR34837">
    <property type="entry name" value="OS05G0595500 PROTEIN"/>
    <property type="match status" value="1"/>
</dbReference>
<dbReference type="Gene3D" id="3.90.25.10">
    <property type="entry name" value="UDP-galactose 4-epimerase, domain 1"/>
    <property type="match status" value="2"/>
</dbReference>
<dbReference type="SUPFAM" id="SSF50729">
    <property type="entry name" value="PH domain-like"/>
    <property type="match status" value="1"/>
</dbReference>
<dbReference type="OrthoDB" id="1676529at2759"/>
<evidence type="ECO:0000313" key="5">
    <source>
        <dbReference type="Proteomes" id="UP000886595"/>
    </source>
</evidence>